<accession>A0A7S8IVA0</accession>
<reference evidence="2 3" key="1">
    <citation type="submission" date="2020-11" db="EMBL/GenBank/DDBJ databases">
        <title>The genome sequence of Erythrobacter sp. 6D36.</title>
        <authorList>
            <person name="Liu Y."/>
        </authorList>
    </citation>
    <scope>NUCLEOTIDE SEQUENCE [LARGE SCALE GENOMIC DNA]</scope>
    <source>
        <strain evidence="2 3">6D36</strain>
    </source>
</reference>
<dbReference type="RefSeq" id="WP_200982607.1">
    <property type="nucleotide sequence ID" value="NZ_CP064654.1"/>
</dbReference>
<name>A0A7S8IVA0_9SPHN</name>
<evidence type="ECO:0000313" key="2">
    <source>
        <dbReference type="EMBL" id="QPC99330.1"/>
    </source>
</evidence>
<evidence type="ECO:0000313" key="3">
    <source>
        <dbReference type="Proteomes" id="UP000594459"/>
    </source>
</evidence>
<organism evidence="2 3">
    <name type="scientific">Qipengyuania soli</name>
    <dbReference type="NCBI Taxonomy" id="2782568"/>
    <lineage>
        <taxon>Bacteria</taxon>
        <taxon>Pseudomonadati</taxon>
        <taxon>Pseudomonadota</taxon>
        <taxon>Alphaproteobacteria</taxon>
        <taxon>Sphingomonadales</taxon>
        <taxon>Erythrobacteraceae</taxon>
        <taxon>Qipengyuania</taxon>
    </lineage>
</organism>
<keyword evidence="3" id="KW-1185">Reference proteome</keyword>
<proteinExistence type="predicted"/>
<dbReference type="EMBL" id="CP064654">
    <property type="protein sequence ID" value="QPC99330.1"/>
    <property type="molecule type" value="Genomic_DNA"/>
</dbReference>
<dbReference type="Proteomes" id="UP000594459">
    <property type="component" value="Chromosome"/>
</dbReference>
<dbReference type="AlphaFoldDB" id="A0A7S8IVA0"/>
<dbReference type="KEGG" id="qso:IRL76_01775"/>
<feature type="chain" id="PRO_5032658838" description="Lipoprotein" evidence="1">
    <location>
        <begin position="28"/>
        <end position="185"/>
    </location>
</feature>
<feature type="signal peptide" evidence="1">
    <location>
        <begin position="1"/>
        <end position="27"/>
    </location>
</feature>
<gene>
    <name evidence="2" type="ORF">IRL76_01775</name>
</gene>
<evidence type="ECO:0000256" key="1">
    <source>
        <dbReference type="SAM" id="SignalP"/>
    </source>
</evidence>
<evidence type="ECO:0008006" key="4">
    <source>
        <dbReference type="Google" id="ProtNLM"/>
    </source>
</evidence>
<sequence>MVPYELNRRMSYLVAASLVATCLPASAVAQEADSTNVHIQSIKACQGEADPTARLACFDAAAAAIVGATEKGELKIVDREEVRKTRRKLFGFSLPDFGIFGKKDKEGKDEEEIQELETTIASVSGSHGTGYTIRTAEGAVWRIDQVPRRLLEPKSGDKLLIKNAALSSYFIRINDQGGVKAVRVR</sequence>
<protein>
    <recommendedName>
        <fullName evidence="4">Lipoprotein</fullName>
    </recommendedName>
</protein>
<keyword evidence="1" id="KW-0732">Signal</keyword>